<dbReference type="OrthoDB" id="9132777at2"/>
<dbReference type="Proteomes" id="UP000054870">
    <property type="component" value="Unassembled WGS sequence"/>
</dbReference>
<dbReference type="AlphaFoldDB" id="A0A158B2Q9"/>
<accession>A0A158B2Q9</accession>
<keyword evidence="2" id="KW-1185">Reference proteome</keyword>
<gene>
    <name evidence="1" type="ORF">AWB75_02934</name>
</gene>
<organism evidence="1 2">
    <name type="scientific">Caballeronia catudaia</name>
    <dbReference type="NCBI Taxonomy" id="1777136"/>
    <lineage>
        <taxon>Bacteria</taxon>
        <taxon>Pseudomonadati</taxon>
        <taxon>Pseudomonadota</taxon>
        <taxon>Betaproteobacteria</taxon>
        <taxon>Burkholderiales</taxon>
        <taxon>Burkholderiaceae</taxon>
        <taxon>Caballeronia</taxon>
    </lineage>
</organism>
<evidence type="ECO:0000313" key="1">
    <source>
        <dbReference type="EMBL" id="SAK64392.1"/>
    </source>
</evidence>
<evidence type="ECO:0000313" key="2">
    <source>
        <dbReference type="Proteomes" id="UP000054870"/>
    </source>
</evidence>
<protein>
    <submittedName>
        <fullName evidence="1">Uncharacterized protein</fullName>
    </submittedName>
</protein>
<name>A0A158B2Q9_9BURK</name>
<sequence>MVFSYREMMVTPAAVRHGDNFAATARIQDLNGKERSVRLPGEFPSVEEAIRFAIAAGTEYIDCAQGCKFFA</sequence>
<proteinExistence type="predicted"/>
<dbReference type="EMBL" id="FCOF02000011">
    <property type="protein sequence ID" value="SAK64392.1"/>
    <property type="molecule type" value="Genomic_DNA"/>
</dbReference>
<comment type="caution">
    <text evidence="1">The sequence shown here is derived from an EMBL/GenBank/DDBJ whole genome shotgun (WGS) entry which is preliminary data.</text>
</comment>
<reference evidence="1" key="1">
    <citation type="submission" date="2016-01" db="EMBL/GenBank/DDBJ databases">
        <authorList>
            <person name="Peeters C."/>
        </authorList>
    </citation>
    <scope>NUCLEOTIDE SEQUENCE [LARGE SCALE GENOMIC DNA]</scope>
    <source>
        <strain evidence="1">LMG 29318</strain>
    </source>
</reference>